<evidence type="ECO:0000256" key="13">
    <source>
        <dbReference type="ARBA" id="ARBA00023146"/>
    </source>
</evidence>
<reference evidence="21" key="3">
    <citation type="submission" date="2023-03" db="UniProtKB">
        <authorList>
            <consortium name="EnsemblPlants"/>
        </authorList>
    </citation>
    <scope>IDENTIFICATION</scope>
    <source>
        <strain evidence="21">cv. Chiifu-401-42</strain>
    </source>
</reference>
<feature type="domain" description="Aminoacyl-tRNA synthetase class II (D/K/N)" evidence="18">
    <location>
        <begin position="518"/>
        <end position="742"/>
    </location>
</feature>
<evidence type="ECO:0000256" key="4">
    <source>
        <dbReference type="ARBA" id="ARBA00011245"/>
    </source>
</evidence>
<evidence type="ECO:0000259" key="19">
    <source>
        <dbReference type="Pfam" id="PF05770"/>
    </source>
</evidence>
<sequence>MFGTLASGELETARLRRDLGFSCGGIRMEGEQTQKLVVGYALTPKKKKSFLQPKLEVLARRKGICFVPIDLNRPLSEQGPFDVVLHKLLGKEWQDVIEDYQQKHPEVTVLDPPGAIQRIHNRQSMLEGLADLNLSDCSGSIFVPKQMVVLKDSASSADRAVEAGLKFPLVAKPLWIDGTAKSHQLFLAYDRRSLAELDPPLVLQEFVNHGGVMFKVFVVGDTIKVVRRFSLPNISNCEKGKVDGVFQFPRVSSAAASADNADLDPSVAELPPKPFLEALAKELRILLRLRLFNIDMIREHGSKNVFYVIDINYFPGYAKMPDYEQVFVDFFHDMAQAKQKKRHSTLLLPTMSLLLRTLPLRPSLFLSATANAAVLFLLPKLRNPLPRTRRTFSNSTAAATSIDSVVKPPPLPLPPSLLRWVSRTELCGELSVEDVGKRVHLCGWVALHRVHGGLTFLNLRDHTGIVQVRTLPDEFPEAHGLINDMRLECQMLSQNRLSGFSRRPLKVLCVPLGAKRYSNSALKKGDVYNEAIKSGAKGLPFLKILDNGEVEGIAALVSSLDPEGKANIVRQCGAKPGDLILFGVGPVTSVNKTLDRLRLFVAHDMDLIDHSKHSILWVTDFPMFEWNEPEQRLEALHHPFTAPRPEDIDDLPSARALAYDMVYNGVEIGGGSLRIYKRDGQEKALEIIGISAEEAEAKFGYLLEALDMGAPPHGGIAYGLDRMVMMLGGASSIRDVIAFPKTTTAQCALTRTPSEVDPKQLQDLSIRTK</sequence>
<dbReference type="GO" id="GO:0004812">
    <property type="term" value="F:aminoacyl-tRNA ligase activity"/>
    <property type="evidence" value="ECO:0007669"/>
    <property type="project" value="UniProtKB-KW"/>
</dbReference>
<comment type="similarity">
    <text evidence="3">Belongs to the ITPK1 family.</text>
</comment>
<evidence type="ECO:0000256" key="14">
    <source>
        <dbReference type="ARBA" id="ARBA00033645"/>
    </source>
</evidence>
<evidence type="ECO:0000256" key="11">
    <source>
        <dbReference type="ARBA" id="ARBA00022842"/>
    </source>
</evidence>
<dbReference type="SUPFAM" id="SSF55261">
    <property type="entry name" value="GAD domain-like"/>
    <property type="match status" value="1"/>
</dbReference>
<dbReference type="Gene3D" id="2.40.50.140">
    <property type="entry name" value="Nucleic acid-binding proteins"/>
    <property type="match status" value="1"/>
</dbReference>
<dbReference type="Pfam" id="PF00152">
    <property type="entry name" value="tRNA-synt_2"/>
    <property type="match status" value="1"/>
</dbReference>
<dbReference type="InterPro" id="IPR004364">
    <property type="entry name" value="Aa-tRNA-synt_II"/>
</dbReference>
<keyword evidence="12" id="KW-0648">Protein biosynthesis</keyword>
<dbReference type="InParanoid" id="M4F0I7"/>
<dbReference type="GO" id="GO:0000287">
    <property type="term" value="F:magnesium ion binding"/>
    <property type="evidence" value="ECO:0007669"/>
    <property type="project" value="InterPro"/>
</dbReference>
<keyword evidence="22" id="KW-1185">Reference proteome</keyword>
<dbReference type="GO" id="GO:0005524">
    <property type="term" value="F:ATP binding"/>
    <property type="evidence" value="ECO:0007669"/>
    <property type="project" value="UniProtKB-KW"/>
</dbReference>
<comment type="catalytic activity">
    <reaction evidence="16">
        <text>1D-myo-inositol 1,3,4-trisphosphate + ATP = 1D-myo-inositol 1,3,4,6-tetrakisphosphate + ADP + H(+)</text>
        <dbReference type="Rhea" id="RHEA:20940"/>
        <dbReference type="ChEBI" id="CHEBI:15378"/>
        <dbReference type="ChEBI" id="CHEBI:30616"/>
        <dbReference type="ChEBI" id="CHEBI:57660"/>
        <dbReference type="ChEBI" id="CHEBI:58414"/>
        <dbReference type="ChEBI" id="CHEBI:456216"/>
        <dbReference type="EC" id="2.7.1.159"/>
    </reaction>
    <physiologicalReaction direction="left-to-right" evidence="16">
        <dbReference type="Rhea" id="RHEA:20941"/>
    </physiologicalReaction>
</comment>
<comment type="cofactor">
    <cofactor evidence="1">
        <name>Mg(2+)</name>
        <dbReference type="ChEBI" id="CHEBI:18420"/>
    </cofactor>
</comment>
<proteinExistence type="inferred from homology"/>
<dbReference type="SUPFAM" id="SSF50249">
    <property type="entry name" value="Nucleic acid-binding proteins"/>
    <property type="match status" value="1"/>
</dbReference>
<evidence type="ECO:0000256" key="1">
    <source>
        <dbReference type="ARBA" id="ARBA00001946"/>
    </source>
</evidence>
<keyword evidence="11" id="KW-0460">Magnesium</keyword>
<evidence type="ECO:0000256" key="8">
    <source>
        <dbReference type="ARBA" id="ARBA00022741"/>
    </source>
</evidence>
<dbReference type="InterPro" id="IPR004115">
    <property type="entry name" value="GAD-like_sf"/>
</dbReference>
<dbReference type="InterPro" id="IPR041429">
    <property type="entry name" value="ITPK1_N"/>
</dbReference>
<evidence type="ECO:0000256" key="2">
    <source>
        <dbReference type="ARBA" id="ARBA00006303"/>
    </source>
</evidence>
<dbReference type="Gene3D" id="3.30.1360.30">
    <property type="entry name" value="GAD-like domain"/>
    <property type="match status" value="1"/>
</dbReference>
<evidence type="ECO:0000256" key="9">
    <source>
        <dbReference type="ARBA" id="ARBA00022777"/>
    </source>
</evidence>
<name>M4F0I7_BRACM</name>
<evidence type="ECO:0000256" key="12">
    <source>
        <dbReference type="ARBA" id="ARBA00022917"/>
    </source>
</evidence>
<comment type="catalytic activity">
    <reaction evidence="14">
        <text>1D-myo-inositol 3,4,5,6-tetrakisphosphate + ATP = 1D-myo-inositol 1,3,4,5,6-pentakisphosphate + ADP + H(+)</text>
        <dbReference type="Rhea" id="RHEA:12452"/>
        <dbReference type="ChEBI" id="CHEBI:15378"/>
        <dbReference type="ChEBI" id="CHEBI:30616"/>
        <dbReference type="ChEBI" id="CHEBI:57539"/>
        <dbReference type="ChEBI" id="CHEBI:57733"/>
        <dbReference type="ChEBI" id="CHEBI:456216"/>
        <dbReference type="EC" id="2.7.1.134"/>
    </reaction>
    <physiologicalReaction direction="left-to-right" evidence="14">
        <dbReference type="Rhea" id="RHEA:12453"/>
    </physiologicalReaction>
    <physiologicalReaction direction="right-to-left" evidence="14">
        <dbReference type="Rhea" id="RHEA:12454"/>
    </physiologicalReaction>
</comment>
<comment type="subunit">
    <text evidence="4">Monomer.</text>
</comment>
<dbReference type="PRINTS" id="PR01042">
    <property type="entry name" value="TRNASYNTHASP"/>
</dbReference>
<accession>M4F0I7</accession>
<keyword evidence="5" id="KW-0436">Ligase</keyword>
<reference evidence="21 22" key="2">
    <citation type="journal article" date="2018" name="Hortic Res">
        <title>Improved Brassica rapa reference genome by single-molecule sequencing and chromosome conformation capture technologies.</title>
        <authorList>
            <person name="Zhang L."/>
            <person name="Cai X."/>
            <person name="Wu J."/>
            <person name="Liu M."/>
            <person name="Grob S."/>
            <person name="Cheng F."/>
            <person name="Liang J."/>
            <person name="Cai C."/>
            <person name="Liu Z."/>
            <person name="Liu B."/>
            <person name="Wang F."/>
            <person name="Li S."/>
            <person name="Liu F."/>
            <person name="Li X."/>
            <person name="Cheng L."/>
            <person name="Yang W."/>
            <person name="Li M.H."/>
            <person name="Grossniklaus U."/>
            <person name="Zheng H."/>
            <person name="Wang X."/>
        </authorList>
    </citation>
    <scope>NUCLEOTIDE SEQUENCE [LARGE SCALE GENOMIC DNA]</scope>
    <source>
        <strain evidence="21 22">cv. Chiifu-401-42</strain>
    </source>
</reference>
<dbReference type="Pfam" id="PF05770">
    <property type="entry name" value="Ins134_P3_kin"/>
    <property type="match status" value="1"/>
</dbReference>
<keyword evidence="8" id="KW-0547">Nucleotide-binding</keyword>
<dbReference type="SUPFAM" id="SSF56059">
    <property type="entry name" value="Glutathione synthetase ATP-binding domain-like"/>
    <property type="match status" value="1"/>
</dbReference>
<dbReference type="GO" id="GO:0047325">
    <property type="term" value="F:inositol-3,4,5,6-tetrakisphosphate 1-kinase activity"/>
    <property type="evidence" value="ECO:0000318"/>
    <property type="project" value="GO_Central"/>
</dbReference>
<dbReference type="STRING" id="51351.M4F0I7"/>
<dbReference type="Gene3D" id="3.30.1490.220">
    <property type="match status" value="1"/>
</dbReference>
<reference evidence="21 22" key="1">
    <citation type="journal article" date="2011" name="Nat. Genet.">
        <title>The genome of the mesopolyploid crop species Brassica rapa.</title>
        <authorList>
            <consortium name="Brassica rapa Genome Sequencing Project Consortium"/>
            <person name="Wang X."/>
            <person name="Wang H."/>
            <person name="Wang J."/>
            <person name="Sun R."/>
            <person name="Wu J."/>
            <person name="Liu S."/>
            <person name="Bai Y."/>
            <person name="Mun J.H."/>
            <person name="Bancroft I."/>
            <person name="Cheng F."/>
            <person name="Huang S."/>
            <person name="Li X."/>
            <person name="Hua W."/>
            <person name="Wang J."/>
            <person name="Wang X."/>
            <person name="Freeling M."/>
            <person name="Pires J.C."/>
            <person name="Paterson A.H."/>
            <person name="Chalhoub B."/>
            <person name="Wang B."/>
            <person name="Hayward A."/>
            <person name="Sharpe A.G."/>
            <person name="Park B.S."/>
            <person name="Weisshaar B."/>
            <person name="Liu B."/>
            <person name="Li B."/>
            <person name="Liu B."/>
            <person name="Tong C."/>
            <person name="Song C."/>
            <person name="Duran C."/>
            <person name="Peng C."/>
            <person name="Geng C."/>
            <person name="Koh C."/>
            <person name="Lin C."/>
            <person name="Edwards D."/>
            <person name="Mu D."/>
            <person name="Shen D."/>
            <person name="Soumpourou E."/>
            <person name="Li F."/>
            <person name="Fraser F."/>
            <person name="Conant G."/>
            <person name="Lassalle G."/>
            <person name="King G.J."/>
            <person name="Bonnema G."/>
            <person name="Tang H."/>
            <person name="Wang H."/>
            <person name="Belcram H."/>
            <person name="Zhou H."/>
            <person name="Hirakawa H."/>
            <person name="Abe H."/>
            <person name="Guo H."/>
            <person name="Wang H."/>
            <person name="Jin H."/>
            <person name="Parkin I.A."/>
            <person name="Batley J."/>
            <person name="Kim J.S."/>
            <person name="Just J."/>
            <person name="Li J."/>
            <person name="Xu J."/>
            <person name="Deng J."/>
            <person name="Kim J.A."/>
            <person name="Li J."/>
            <person name="Yu J."/>
            <person name="Meng J."/>
            <person name="Wang J."/>
            <person name="Min J."/>
            <person name="Poulain J."/>
            <person name="Wang J."/>
            <person name="Hatakeyama K."/>
            <person name="Wu K."/>
            <person name="Wang L."/>
            <person name="Fang L."/>
            <person name="Trick M."/>
            <person name="Links M.G."/>
            <person name="Zhao M."/>
            <person name="Jin M."/>
            <person name="Ramchiary N."/>
            <person name="Drou N."/>
            <person name="Berkman P.J."/>
            <person name="Cai Q."/>
            <person name="Huang Q."/>
            <person name="Li R."/>
            <person name="Tabata S."/>
            <person name="Cheng S."/>
            <person name="Zhang S."/>
            <person name="Zhang S."/>
            <person name="Huang S."/>
            <person name="Sato S."/>
            <person name="Sun S."/>
            <person name="Kwon S.J."/>
            <person name="Choi S.R."/>
            <person name="Lee T.H."/>
            <person name="Fan W."/>
            <person name="Zhao X."/>
            <person name="Tan X."/>
            <person name="Xu X."/>
            <person name="Wang Y."/>
            <person name="Qiu Y."/>
            <person name="Yin Y."/>
            <person name="Li Y."/>
            <person name="Du Y."/>
            <person name="Liao Y."/>
            <person name="Lim Y."/>
            <person name="Narusaka Y."/>
            <person name="Wang Y."/>
            <person name="Wang Z."/>
            <person name="Li Z."/>
            <person name="Wang Z."/>
            <person name="Xiong Z."/>
            <person name="Zhang Z."/>
        </authorList>
    </citation>
    <scope>NUCLEOTIDE SEQUENCE [LARGE SCALE GENOMIC DNA]</scope>
    <source>
        <strain evidence="21 22">cv. Chiifu-401-42</strain>
    </source>
</reference>
<feature type="domain" description="Inositol 1,3,4-trisphosphate 5/6-kinase ATP-grasp" evidence="19">
    <location>
        <begin position="138"/>
        <end position="332"/>
    </location>
</feature>
<evidence type="ECO:0000256" key="3">
    <source>
        <dbReference type="ARBA" id="ARBA00009601"/>
    </source>
</evidence>
<feature type="domain" description="Inositol-tetrakisphosphate 1-kinase N-terminal" evidence="20">
    <location>
        <begin position="37"/>
        <end position="116"/>
    </location>
</feature>
<dbReference type="Pfam" id="PF17927">
    <property type="entry name" value="Ins134_P3_kin_N"/>
    <property type="match status" value="1"/>
</dbReference>
<evidence type="ECO:0000256" key="15">
    <source>
        <dbReference type="ARBA" id="ARBA00051312"/>
    </source>
</evidence>
<dbReference type="GO" id="GO:0052835">
    <property type="term" value="F:inositol-3,4,6-trisphosphate 1-kinase activity"/>
    <property type="evidence" value="ECO:0007669"/>
    <property type="project" value="UniProtKB-ARBA"/>
</dbReference>
<keyword evidence="9" id="KW-0418">Kinase</keyword>
<protein>
    <submittedName>
        <fullName evidence="21">Uncharacterized protein</fullName>
    </submittedName>
</protein>
<evidence type="ECO:0000259" key="20">
    <source>
        <dbReference type="Pfam" id="PF17927"/>
    </source>
</evidence>
<evidence type="ECO:0000313" key="22">
    <source>
        <dbReference type="Proteomes" id="UP000011750"/>
    </source>
</evidence>
<dbReference type="PANTHER" id="PTHR14217">
    <property type="entry name" value="INOSITOL-TETRAKISPHOSPHATE 1-KINASE"/>
    <property type="match status" value="1"/>
</dbReference>
<comment type="catalytic activity">
    <reaction evidence="15">
        <text>1D-myo-inositol 1,3,4-trisphosphate + ATP = 1D-myo-inositol 1,3,4,5-tetrakisphosphate + ADP + H(+)</text>
        <dbReference type="Rhea" id="RHEA:13253"/>
        <dbReference type="ChEBI" id="CHEBI:15378"/>
        <dbReference type="ChEBI" id="CHEBI:30616"/>
        <dbReference type="ChEBI" id="CHEBI:57895"/>
        <dbReference type="ChEBI" id="CHEBI:58414"/>
        <dbReference type="ChEBI" id="CHEBI:456216"/>
        <dbReference type="EC" id="2.7.1.159"/>
    </reaction>
    <physiologicalReaction direction="left-to-right" evidence="15">
        <dbReference type="Rhea" id="RHEA:13254"/>
    </physiologicalReaction>
</comment>
<evidence type="ECO:0000256" key="16">
    <source>
        <dbReference type="ARBA" id="ARBA00051366"/>
    </source>
</evidence>
<organism evidence="21 22">
    <name type="scientific">Brassica campestris</name>
    <name type="common">Field mustard</name>
    <dbReference type="NCBI Taxonomy" id="3711"/>
    <lineage>
        <taxon>Eukaryota</taxon>
        <taxon>Viridiplantae</taxon>
        <taxon>Streptophyta</taxon>
        <taxon>Embryophyta</taxon>
        <taxon>Tracheophyta</taxon>
        <taxon>Spermatophyta</taxon>
        <taxon>Magnoliopsida</taxon>
        <taxon>eudicotyledons</taxon>
        <taxon>Gunneridae</taxon>
        <taxon>Pentapetalae</taxon>
        <taxon>rosids</taxon>
        <taxon>malvids</taxon>
        <taxon>Brassicales</taxon>
        <taxon>Brassicaceae</taxon>
        <taxon>Brassiceae</taxon>
        <taxon>Brassica</taxon>
    </lineage>
</organism>
<keyword evidence="13" id="KW-0030">Aminoacyl-tRNA synthetase</keyword>
<dbReference type="SUPFAM" id="SSF55681">
    <property type="entry name" value="Class II aaRS and biotin synthetases"/>
    <property type="match status" value="1"/>
</dbReference>
<evidence type="ECO:0000313" key="21">
    <source>
        <dbReference type="EnsemblPlants" id="Bra034582.1-P"/>
    </source>
</evidence>
<dbReference type="InterPro" id="IPR008656">
    <property type="entry name" value="Inositol_tetrakis-P_1-kinase"/>
</dbReference>
<dbReference type="GO" id="GO:0052725">
    <property type="term" value="F:inositol-1,3,4-trisphosphate 6-kinase activity"/>
    <property type="evidence" value="ECO:0000318"/>
    <property type="project" value="GO_Central"/>
</dbReference>
<dbReference type="AlphaFoldDB" id="M4F0I7"/>
<evidence type="ECO:0000256" key="5">
    <source>
        <dbReference type="ARBA" id="ARBA00022598"/>
    </source>
</evidence>
<evidence type="ECO:0000259" key="18">
    <source>
        <dbReference type="Pfam" id="PF00152"/>
    </source>
</evidence>
<comment type="similarity">
    <text evidence="2">Belongs to the class-II aminoacyl-tRNA synthetase family. Type 1 subfamily.</text>
</comment>
<keyword evidence="6" id="KW-0808">Transferase</keyword>
<dbReference type="Gene3D" id="3.40.50.11370">
    <property type="match status" value="1"/>
</dbReference>
<dbReference type="GO" id="GO:0032957">
    <property type="term" value="P:inositol trisphosphate metabolic process"/>
    <property type="evidence" value="ECO:0007669"/>
    <property type="project" value="InterPro"/>
</dbReference>
<evidence type="ECO:0000256" key="10">
    <source>
        <dbReference type="ARBA" id="ARBA00022840"/>
    </source>
</evidence>
<keyword evidence="7" id="KW-0479">Metal-binding</keyword>
<dbReference type="FunFam" id="3.40.50.11370:FF:000002">
    <property type="entry name" value="Inositol-tetrakisphosphate 1-kinase"/>
    <property type="match status" value="1"/>
</dbReference>
<dbReference type="EnsemblPlants" id="Bra034582.1">
    <property type="protein sequence ID" value="Bra034582.1-P"/>
    <property type="gene ID" value="Bra034582"/>
</dbReference>
<dbReference type="PANTHER" id="PTHR14217:SF37">
    <property type="entry name" value="INOSITOL-1,3,4-TRISPHOSPHATE 5_6-KINASE"/>
    <property type="match status" value="1"/>
</dbReference>
<keyword evidence="10" id="KW-0067">ATP-binding</keyword>
<dbReference type="InterPro" id="IPR002312">
    <property type="entry name" value="Asp/Asn-tRNA-synth_IIb"/>
</dbReference>
<dbReference type="Gene3D" id="3.30.930.10">
    <property type="entry name" value="Bira Bifunctional Protein, Domain 2"/>
    <property type="match status" value="1"/>
</dbReference>
<dbReference type="GO" id="GO:0005737">
    <property type="term" value="C:cytoplasm"/>
    <property type="evidence" value="ECO:0007669"/>
    <property type="project" value="InterPro"/>
</dbReference>
<evidence type="ECO:0000256" key="7">
    <source>
        <dbReference type="ARBA" id="ARBA00022723"/>
    </source>
</evidence>
<dbReference type="HOGENOM" id="CLU_363442_0_0_1"/>
<evidence type="ECO:0000256" key="6">
    <source>
        <dbReference type="ARBA" id="ARBA00022679"/>
    </source>
</evidence>
<evidence type="ECO:0000256" key="17">
    <source>
        <dbReference type="ARBA" id="ARBA00051721"/>
    </source>
</evidence>
<dbReference type="eggNOG" id="KOG2411">
    <property type="taxonomic scope" value="Eukaryota"/>
</dbReference>
<dbReference type="InterPro" id="IPR045864">
    <property type="entry name" value="aa-tRNA-synth_II/BPL/LPL"/>
</dbReference>
<dbReference type="InterPro" id="IPR012340">
    <property type="entry name" value="NA-bd_OB-fold"/>
</dbReference>
<dbReference type="InterPro" id="IPR040464">
    <property type="entry name" value="InsP(3)kin_ATP-grasp"/>
</dbReference>
<dbReference type="GO" id="GO:0006418">
    <property type="term" value="P:tRNA aminoacylation for protein translation"/>
    <property type="evidence" value="ECO:0007669"/>
    <property type="project" value="InterPro"/>
</dbReference>
<dbReference type="Gramene" id="Bra034582.1">
    <property type="protein sequence ID" value="Bra034582.1-P"/>
    <property type="gene ID" value="Bra034582"/>
</dbReference>
<dbReference type="GO" id="GO:0052726">
    <property type="term" value="F:inositol-1,3,4-trisphosphate 5-kinase activity"/>
    <property type="evidence" value="ECO:0000318"/>
    <property type="project" value="GO_Central"/>
</dbReference>
<comment type="catalytic activity">
    <reaction evidence="17">
        <text>1D-myo-inositol 3,4,6-trisphosphate + ATP = 1D-myo-inositol 1,3,4,6-tetrakisphosphate + ADP + H(+)</text>
        <dbReference type="Rhea" id="RHEA:70287"/>
        <dbReference type="ChEBI" id="CHEBI:15378"/>
        <dbReference type="ChEBI" id="CHEBI:30616"/>
        <dbReference type="ChEBI" id="CHEBI:57660"/>
        <dbReference type="ChEBI" id="CHEBI:189099"/>
        <dbReference type="ChEBI" id="CHEBI:456216"/>
    </reaction>
    <physiologicalReaction direction="left-to-right" evidence="17">
        <dbReference type="Rhea" id="RHEA:70288"/>
    </physiologicalReaction>
</comment>
<dbReference type="Proteomes" id="UP000011750">
    <property type="component" value="Chromosome A08"/>
</dbReference>
<dbReference type="FunFam" id="3.30.1490.220:FF:000002">
    <property type="entry name" value="Inositol-tetrakisphosphate 1-kinase"/>
    <property type="match status" value="1"/>
</dbReference>